<gene>
    <name evidence="2" type="ORF">HCN50_30180</name>
</gene>
<dbReference type="RefSeq" id="WP_171713493.1">
    <property type="nucleotide sequence ID" value="NZ_JAAVLW010000011.1"/>
</dbReference>
<protein>
    <submittedName>
        <fullName evidence="2">Uncharacterized protein</fullName>
    </submittedName>
</protein>
<organism evidence="2 3">
    <name type="scientific">Bradyrhizobium archetypum</name>
    <dbReference type="NCBI Taxonomy" id="2721160"/>
    <lineage>
        <taxon>Bacteria</taxon>
        <taxon>Pseudomonadati</taxon>
        <taxon>Pseudomonadota</taxon>
        <taxon>Alphaproteobacteria</taxon>
        <taxon>Hyphomicrobiales</taxon>
        <taxon>Nitrobacteraceae</taxon>
        <taxon>Bradyrhizobium</taxon>
    </lineage>
</organism>
<sequence length="128" mass="14162">MTTTATKYEGSSEPSNSSTIRILPPVDGKRFEPADDPGIVRSSAWFAVIRARWNFIQQIRIPCNHNSVVMASITELRPNPATGLLDLPFIGAAHMSVRSVAPQDGSVFVNGYIDWDRDLDIRISMFIA</sequence>
<feature type="region of interest" description="Disordered" evidence="1">
    <location>
        <begin position="1"/>
        <end position="27"/>
    </location>
</feature>
<proteinExistence type="predicted"/>
<dbReference type="AlphaFoldDB" id="A0A7Y4HA32"/>
<reference evidence="2 3" key="1">
    <citation type="submission" date="2020-03" db="EMBL/GenBank/DDBJ databases">
        <title>Bradyrhizobium diversity isolated from nodules of Muelleranthus trifoliolatus.</title>
        <authorList>
            <person name="Klepa M."/>
            <person name="Helene L."/>
            <person name="Hungria M."/>
        </authorList>
    </citation>
    <scope>NUCLEOTIDE SEQUENCE [LARGE SCALE GENOMIC DNA]</scope>
    <source>
        <strain evidence="2 3">WSM 1744</strain>
    </source>
</reference>
<name>A0A7Y4HA32_9BRAD</name>
<dbReference type="Proteomes" id="UP000528734">
    <property type="component" value="Unassembled WGS sequence"/>
</dbReference>
<comment type="caution">
    <text evidence="2">The sequence shown here is derived from an EMBL/GenBank/DDBJ whole genome shotgun (WGS) entry which is preliminary data.</text>
</comment>
<accession>A0A7Y4HA32</accession>
<keyword evidence="3" id="KW-1185">Reference proteome</keyword>
<evidence type="ECO:0000313" key="2">
    <source>
        <dbReference type="EMBL" id="NOJ50454.1"/>
    </source>
</evidence>
<evidence type="ECO:0000313" key="3">
    <source>
        <dbReference type="Proteomes" id="UP000528734"/>
    </source>
</evidence>
<dbReference type="EMBL" id="JAAVLW010000011">
    <property type="protein sequence ID" value="NOJ50454.1"/>
    <property type="molecule type" value="Genomic_DNA"/>
</dbReference>
<evidence type="ECO:0000256" key="1">
    <source>
        <dbReference type="SAM" id="MobiDB-lite"/>
    </source>
</evidence>